<dbReference type="EMBL" id="UHJL01000004">
    <property type="protein sequence ID" value="SUQ25757.1"/>
    <property type="molecule type" value="Genomic_DNA"/>
</dbReference>
<dbReference type="Gene3D" id="3.40.50.300">
    <property type="entry name" value="P-loop containing nucleotide triphosphate hydrolases"/>
    <property type="match status" value="1"/>
</dbReference>
<name>A0A380S7B4_FIBSU</name>
<evidence type="ECO:0000259" key="1">
    <source>
        <dbReference type="Pfam" id="PF01637"/>
    </source>
</evidence>
<evidence type="ECO:0000313" key="3">
    <source>
        <dbReference type="Proteomes" id="UP000255423"/>
    </source>
</evidence>
<gene>
    <name evidence="2" type="ORF">SAMN05661053_2549</name>
</gene>
<dbReference type="SUPFAM" id="SSF52540">
    <property type="entry name" value="P-loop containing nucleoside triphosphate hydrolases"/>
    <property type="match status" value="1"/>
</dbReference>
<dbReference type="GO" id="GO:0005524">
    <property type="term" value="F:ATP binding"/>
    <property type="evidence" value="ECO:0007669"/>
    <property type="project" value="InterPro"/>
</dbReference>
<dbReference type="PANTHER" id="PTHR34704:SF1">
    <property type="entry name" value="ATPASE"/>
    <property type="match status" value="1"/>
</dbReference>
<dbReference type="Proteomes" id="UP000255423">
    <property type="component" value="Unassembled WGS sequence"/>
</dbReference>
<accession>A0A380S7B4</accession>
<feature type="domain" description="ATPase" evidence="1">
    <location>
        <begin position="68"/>
        <end position="273"/>
    </location>
</feature>
<proteinExistence type="predicted"/>
<sequence length="530" mass="61433">MSKQKAPALTASKSAGKLYFSLISSIKMPQICSICEKSAYYMAESGVKSTLSAVQSGIFGEIRSIIGRHEEKKVLQRCVDSEKAEFVAIYGRRRIGKTFLVKQFFESSFDFYTTGVYQVSRSEQLKNWQKQLLKYSKQRRNTPKDWFEAFDQLQEYLQSLKKERFVVFIDELPWLDTPKSNFLKALEMFWNSWGSDCNRLKLIVCGSATTWMINKLLGDKGGLHNRVTMPICLSPFTLHETSQYLTYMGFDWSDMEVIETYMVLGGVPYYLSLLSPSLSLRQNIDNLFFKRNAVLKTEYDFLFNSLYSEAQAYKKVVELLSSKMIGMTRSEMMSNLKLLDNGFFSIVLDNLEKCDFIRHYQSFGKRRNEALYQLTDMFTLFFVRFVKNYNGMDENAWSHLPDGKRNAWQGYAYEQVCIHHINQIKKALGISGIASDVCSWTKKGENGAQIDLVIDRSDRVIDLCEIKYCDRPFEIKKDYADWLKERRDIFRENVRTNKTLHLTMITPFGLAKGKYESCVQGCVTAADLFQ</sequence>
<dbReference type="InterPro" id="IPR011579">
    <property type="entry name" value="ATPase_dom"/>
</dbReference>
<organism evidence="2 3">
    <name type="scientific">Fibrobacter succinogenes</name>
    <name type="common">Bacteroides succinogenes</name>
    <dbReference type="NCBI Taxonomy" id="833"/>
    <lineage>
        <taxon>Bacteria</taxon>
        <taxon>Pseudomonadati</taxon>
        <taxon>Fibrobacterota</taxon>
        <taxon>Fibrobacteria</taxon>
        <taxon>Fibrobacterales</taxon>
        <taxon>Fibrobacteraceae</taxon>
        <taxon>Fibrobacter</taxon>
    </lineage>
</organism>
<dbReference type="PANTHER" id="PTHR34704">
    <property type="entry name" value="ATPASE"/>
    <property type="match status" value="1"/>
</dbReference>
<dbReference type="AlphaFoldDB" id="A0A380S7B4"/>
<dbReference type="RefSeq" id="WP_219931053.1">
    <property type="nucleotide sequence ID" value="NZ_UHJL01000004.1"/>
</dbReference>
<dbReference type="InterPro" id="IPR027417">
    <property type="entry name" value="P-loop_NTPase"/>
</dbReference>
<reference evidence="2 3" key="1">
    <citation type="submission" date="2017-08" db="EMBL/GenBank/DDBJ databases">
        <authorList>
            <person name="de Groot N.N."/>
        </authorList>
    </citation>
    <scope>NUCLEOTIDE SEQUENCE [LARGE SCALE GENOMIC DNA]</scope>
    <source>
        <strain evidence="2 3">HM2</strain>
    </source>
</reference>
<protein>
    <recommendedName>
        <fullName evidence="1">ATPase domain-containing protein</fullName>
    </recommendedName>
</protein>
<evidence type="ECO:0000313" key="2">
    <source>
        <dbReference type="EMBL" id="SUQ25757.1"/>
    </source>
</evidence>
<dbReference type="Pfam" id="PF01637">
    <property type="entry name" value="ATPase_2"/>
    <property type="match status" value="1"/>
</dbReference>